<evidence type="ECO:0000313" key="1">
    <source>
        <dbReference type="EMBL" id="RDY09608.1"/>
    </source>
</evidence>
<protein>
    <submittedName>
        <fullName evidence="1">Uncharacterized protein</fullName>
    </submittedName>
</protein>
<comment type="caution">
    <text evidence="1">The sequence shown here is derived from an EMBL/GenBank/DDBJ whole genome shotgun (WGS) entry which is preliminary data.</text>
</comment>
<proteinExistence type="predicted"/>
<organism evidence="1 2">
    <name type="scientific">Mucuna pruriens</name>
    <name type="common">Velvet bean</name>
    <name type="synonym">Dolichos pruriens</name>
    <dbReference type="NCBI Taxonomy" id="157652"/>
    <lineage>
        <taxon>Eukaryota</taxon>
        <taxon>Viridiplantae</taxon>
        <taxon>Streptophyta</taxon>
        <taxon>Embryophyta</taxon>
        <taxon>Tracheophyta</taxon>
        <taxon>Spermatophyta</taxon>
        <taxon>Magnoliopsida</taxon>
        <taxon>eudicotyledons</taxon>
        <taxon>Gunneridae</taxon>
        <taxon>Pentapetalae</taxon>
        <taxon>rosids</taxon>
        <taxon>fabids</taxon>
        <taxon>Fabales</taxon>
        <taxon>Fabaceae</taxon>
        <taxon>Papilionoideae</taxon>
        <taxon>50 kb inversion clade</taxon>
        <taxon>NPAAA clade</taxon>
        <taxon>indigoferoid/millettioid clade</taxon>
        <taxon>Phaseoleae</taxon>
        <taxon>Mucuna</taxon>
    </lineage>
</organism>
<dbReference type="AlphaFoldDB" id="A0A371I3K4"/>
<accession>A0A371I3K4</accession>
<dbReference type="Proteomes" id="UP000257109">
    <property type="component" value="Unassembled WGS sequence"/>
</dbReference>
<feature type="non-terminal residue" evidence="1">
    <location>
        <position position="1"/>
    </location>
</feature>
<gene>
    <name evidence="1" type="ORF">CR513_06004</name>
</gene>
<dbReference type="OrthoDB" id="1436987at2759"/>
<dbReference type="EMBL" id="QJKJ01001011">
    <property type="protein sequence ID" value="RDY09608.1"/>
    <property type="molecule type" value="Genomic_DNA"/>
</dbReference>
<name>A0A371I3K4_MUCPR</name>
<dbReference type="STRING" id="157652.A0A371I3K4"/>
<evidence type="ECO:0000313" key="2">
    <source>
        <dbReference type="Proteomes" id="UP000257109"/>
    </source>
</evidence>
<sequence>MKTASSIFPCIRVNACVTDTSQNGSGKCYKYLKHKPMLSHQRSRSCSSVSPNRTFRHRFEISFGPVRFSKGFYIITV</sequence>
<reference evidence="1" key="1">
    <citation type="submission" date="2018-05" db="EMBL/GenBank/DDBJ databases">
        <title>Draft genome of Mucuna pruriens seed.</title>
        <authorList>
            <person name="Nnadi N.E."/>
            <person name="Vos R."/>
            <person name="Hasami M.H."/>
            <person name="Devisetty U.K."/>
            <person name="Aguiy J.C."/>
        </authorList>
    </citation>
    <scope>NUCLEOTIDE SEQUENCE [LARGE SCALE GENOMIC DNA]</scope>
    <source>
        <strain evidence="1">JCA_2017</strain>
    </source>
</reference>
<keyword evidence="2" id="KW-1185">Reference proteome</keyword>